<gene>
    <name evidence="9" type="ORF">FJZ47_09715</name>
</gene>
<keyword evidence="2 7" id="KW-0813">Transport</keyword>
<evidence type="ECO:0000256" key="5">
    <source>
        <dbReference type="ARBA" id="ARBA00022989"/>
    </source>
</evidence>
<sequence length="288" mass="31091">MRQARGNLLSPATRWLLLLGYLGYTLLPIVWLCLSTIQTQASLLTLPVRLVPAEVTLHNYVDIFTPAAFGEASGQATFVLALRNSLVVSVGTTAVAMLLGTLAAYAFARCNIPRQRTLLLIVLGSQLLPAVSLVIPLFRMLRSAGLLDTLLALILAYSTFSLPCVVWIMTGYFQSVPRELEEAARMDGASRFGAFLHVALPLAAPGLAATAIFTLLNAWDEFFFALIFTSTYASKTVPVALAEFIGRHSVHWGMLVTGGFIASLPPLLLSLVFYRYVVAGLSAGGLKE</sequence>
<reference evidence="9" key="1">
    <citation type="submission" date="2019-03" db="EMBL/GenBank/DDBJ databases">
        <title>Lake Tanganyika Metagenome-Assembled Genomes (MAGs).</title>
        <authorList>
            <person name="Tran P."/>
        </authorList>
    </citation>
    <scope>NUCLEOTIDE SEQUENCE</scope>
    <source>
        <strain evidence="9">K_DeepCast_65m_m2_066</strain>
    </source>
</reference>
<comment type="similarity">
    <text evidence="7">Belongs to the binding-protein-dependent transport system permease family.</text>
</comment>
<name>A0A937W2M9_UNCTE</name>
<evidence type="ECO:0000256" key="2">
    <source>
        <dbReference type="ARBA" id="ARBA00022448"/>
    </source>
</evidence>
<dbReference type="GO" id="GO:0005886">
    <property type="term" value="C:plasma membrane"/>
    <property type="evidence" value="ECO:0007669"/>
    <property type="project" value="UniProtKB-SubCell"/>
</dbReference>
<feature type="transmembrane region" description="Helical" evidence="7">
    <location>
        <begin position="254"/>
        <end position="277"/>
    </location>
</feature>
<proteinExistence type="inferred from homology"/>
<comment type="subcellular location">
    <subcellularLocation>
        <location evidence="1 7">Cell membrane</location>
        <topology evidence="1 7">Multi-pass membrane protein</topology>
    </subcellularLocation>
</comment>
<comment type="caution">
    <text evidence="9">The sequence shown here is derived from an EMBL/GenBank/DDBJ whole genome shotgun (WGS) entry which is preliminary data.</text>
</comment>
<evidence type="ECO:0000256" key="6">
    <source>
        <dbReference type="ARBA" id="ARBA00023136"/>
    </source>
</evidence>
<evidence type="ECO:0000256" key="7">
    <source>
        <dbReference type="RuleBase" id="RU363032"/>
    </source>
</evidence>
<dbReference type="SUPFAM" id="SSF161098">
    <property type="entry name" value="MetI-like"/>
    <property type="match status" value="1"/>
</dbReference>
<keyword evidence="3" id="KW-1003">Cell membrane</keyword>
<keyword evidence="6 7" id="KW-0472">Membrane</keyword>
<evidence type="ECO:0000313" key="10">
    <source>
        <dbReference type="Proteomes" id="UP000712673"/>
    </source>
</evidence>
<feature type="transmembrane region" description="Helical" evidence="7">
    <location>
        <begin position="86"/>
        <end position="106"/>
    </location>
</feature>
<evidence type="ECO:0000256" key="4">
    <source>
        <dbReference type="ARBA" id="ARBA00022692"/>
    </source>
</evidence>
<feature type="transmembrane region" description="Helical" evidence="7">
    <location>
        <begin position="194"/>
        <end position="216"/>
    </location>
</feature>
<keyword evidence="5 7" id="KW-1133">Transmembrane helix</keyword>
<evidence type="ECO:0000256" key="3">
    <source>
        <dbReference type="ARBA" id="ARBA00022475"/>
    </source>
</evidence>
<dbReference type="PROSITE" id="PS50928">
    <property type="entry name" value="ABC_TM1"/>
    <property type="match status" value="1"/>
</dbReference>
<feature type="transmembrane region" description="Helical" evidence="7">
    <location>
        <begin position="12"/>
        <end position="37"/>
    </location>
</feature>
<dbReference type="PANTHER" id="PTHR32243">
    <property type="entry name" value="MALTOSE TRANSPORT SYSTEM PERMEASE-RELATED"/>
    <property type="match status" value="1"/>
</dbReference>
<accession>A0A937W2M9</accession>
<evidence type="ECO:0000313" key="9">
    <source>
        <dbReference type="EMBL" id="MBM3224065.1"/>
    </source>
</evidence>
<dbReference type="GO" id="GO:0055085">
    <property type="term" value="P:transmembrane transport"/>
    <property type="evidence" value="ECO:0007669"/>
    <property type="project" value="InterPro"/>
</dbReference>
<dbReference type="Proteomes" id="UP000712673">
    <property type="component" value="Unassembled WGS sequence"/>
</dbReference>
<protein>
    <submittedName>
        <fullName evidence="9">Carbohydrate ABC transporter permease</fullName>
    </submittedName>
</protein>
<dbReference type="Pfam" id="PF00528">
    <property type="entry name" value="BPD_transp_1"/>
    <property type="match status" value="1"/>
</dbReference>
<dbReference type="InterPro" id="IPR000515">
    <property type="entry name" value="MetI-like"/>
</dbReference>
<dbReference type="Gene3D" id="1.10.3720.10">
    <property type="entry name" value="MetI-like"/>
    <property type="match status" value="1"/>
</dbReference>
<dbReference type="EMBL" id="VGLS01000252">
    <property type="protein sequence ID" value="MBM3224065.1"/>
    <property type="molecule type" value="Genomic_DNA"/>
</dbReference>
<dbReference type="AlphaFoldDB" id="A0A937W2M9"/>
<feature type="domain" description="ABC transmembrane type-1" evidence="8">
    <location>
        <begin position="82"/>
        <end position="273"/>
    </location>
</feature>
<dbReference type="InterPro" id="IPR035906">
    <property type="entry name" value="MetI-like_sf"/>
</dbReference>
<feature type="transmembrane region" description="Helical" evidence="7">
    <location>
        <begin position="150"/>
        <end position="173"/>
    </location>
</feature>
<organism evidence="9 10">
    <name type="scientific">Tectimicrobiota bacterium</name>
    <dbReference type="NCBI Taxonomy" id="2528274"/>
    <lineage>
        <taxon>Bacteria</taxon>
        <taxon>Pseudomonadati</taxon>
        <taxon>Nitrospinota/Tectimicrobiota group</taxon>
        <taxon>Candidatus Tectimicrobiota</taxon>
    </lineage>
</organism>
<dbReference type="InterPro" id="IPR050901">
    <property type="entry name" value="BP-dep_ABC_trans_perm"/>
</dbReference>
<evidence type="ECO:0000259" key="8">
    <source>
        <dbReference type="PROSITE" id="PS50928"/>
    </source>
</evidence>
<dbReference type="PANTHER" id="PTHR32243:SF18">
    <property type="entry name" value="INNER MEMBRANE ABC TRANSPORTER PERMEASE PROTEIN YCJP"/>
    <property type="match status" value="1"/>
</dbReference>
<dbReference type="CDD" id="cd06261">
    <property type="entry name" value="TM_PBP2"/>
    <property type="match status" value="1"/>
</dbReference>
<keyword evidence="4 7" id="KW-0812">Transmembrane</keyword>
<feature type="transmembrane region" description="Helical" evidence="7">
    <location>
        <begin position="118"/>
        <end position="138"/>
    </location>
</feature>
<evidence type="ECO:0000256" key="1">
    <source>
        <dbReference type="ARBA" id="ARBA00004651"/>
    </source>
</evidence>